<name>A0ABN8P6D0_9CNID</name>
<keyword evidence="2" id="KW-1185">Reference proteome</keyword>
<sequence>MKDAKLQNVLVNLLTPDLLTTDYCNYALAEVMSDNASLTEQTTCKDSESEDAWYTIDIFSHVQLELDEGNESHKQLFLYVTRAGGNRRTFLQEQKSRIPMITVYSNNFSWRKKQGSVTLVAKLEMGSFQAVKKVDRRKIEEMRLPEKITFTLPPSDASFMKVKAKLIDENSDNEILLETEQLHVPLSLLPQIDTKPAVEHELVIRGPAESSTVTADEVTST</sequence>
<comment type="caution">
    <text evidence="1">The sequence shown here is derived from an EMBL/GenBank/DDBJ whole genome shotgun (WGS) entry which is preliminary data.</text>
</comment>
<proteinExistence type="predicted"/>
<organism evidence="1 2">
    <name type="scientific">Porites lobata</name>
    <dbReference type="NCBI Taxonomy" id="104759"/>
    <lineage>
        <taxon>Eukaryota</taxon>
        <taxon>Metazoa</taxon>
        <taxon>Cnidaria</taxon>
        <taxon>Anthozoa</taxon>
        <taxon>Hexacorallia</taxon>
        <taxon>Scleractinia</taxon>
        <taxon>Fungiina</taxon>
        <taxon>Poritidae</taxon>
        <taxon>Porites</taxon>
    </lineage>
</organism>
<protein>
    <submittedName>
        <fullName evidence="1">Uncharacterized protein</fullName>
    </submittedName>
</protein>
<evidence type="ECO:0000313" key="1">
    <source>
        <dbReference type="EMBL" id="CAH3135505.1"/>
    </source>
</evidence>
<reference evidence="1 2" key="1">
    <citation type="submission" date="2022-05" db="EMBL/GenBank/DDBJ databases">
        <authorList>
            <consortium name="Genoscope - CEA"/>
            <person name="William W."/>
        </authorList>
    </citation>
    <scope>NUCLEOTIDE SEQUENCE [LARGE SCALE GENOMIC DNA]</scope>
</reference>
<gene>
    <name evidence="1" type="ORF">PLOB_00037939</name>
</gene>
<dbReference type="EMBL" id="CALNXK010000056">
    <property type="protein sequence ID" value="CAH3135505.1"/>
    <property type="molecule type" value="Genomic_DNA"/>
</dbReference>
<accession>A0ABN8P6D0</accession>
<dbReference type="Proteomes" id="UP001159405">
    <property type="component" value="Unassembled WGS sequence"/>
</dbReference>
<evidence type="ECO:0000313" key="2">
    <source>
        <dbReference type="Proteomes" id="UP001159405"/>
    </source>
</evidence>